<dbReference type="PANTHER" id="PTHR33939">
    <property type="entry name" value="PROTEIN CBG22215"/>
    <property type="match status" value="1"/>
</dbReference>
<name>A0A6A4YZL9_APHAT</name>
<dbReference type="EMBL" id="VJMI01021358">
    <property type="protein sequence ID" value="KAF0701919.1"/>
    <property type="molecule type" value="Genomic_DNA"/>
</dbReference>
<dbReference type="AlphaFoldDB" id="A0A6A4YZL9"/>
<accession>A0A6A4YZL9</accession>
<dbReference type="VEuPathDB" id="FungiDB:H257_18960"/>
<dbReference type="InterPro" id="IPR036397">
    <property type="entry name" value="RNaseH_sf"/>
</dbReference>
<gene>
    <name evidence="2" type="ORF">AaE_016236</name>
</gene>
<dbReference type="Proteomes" id="UP000469452">
    <property type="component" value="Unassembled WGS sequence"/>
</dbReference>
<evidence type="ECO:0000313" key="3">
    <source>
        <dbReference type="Proteomes" id="UP000469452"/>
    </source>
</evidence>
<proteinExistence type="predicted"/>
<reference evidence="2 3" key="1">
    <citation type="submission" date="2019-06" db="EMBL/GenBank/DDBJ databases">
        <title>Genomics analysis of Aphanomyces spp. identifies a new class of oomycete effector associated with host adaptation.</title>
        <authorList>
            <person name="Gaulin E."/>
        </authorList>
    </citation>
    <scope>NUCLEOTIDE SEQUENCE [LARGE SCALE GENOMIC DNA]</scope>
    <source>
        <strain evidence="2 3">E</strain>
    </source>
</reference>
<protein>
    <recommendedName>
        <fullName evidence="4">Tc1-like transposase DDE domain-containing protein</fullName>
    </recommendedName>
</protein>
<dbReference type="PANTHER" id="PTHR33939:SF1">
    <property type="entry name" value="DUF4371 DOMAIN-CONTAINING PROTEIN"/>
    <property type="match status" value="1"/>
</dbReference>
<dbReference type="Gene3D" id="3.30.420.10">
    <property type="entry name" value="Ribonuclease H-like superfamily/Ribonuclease H"/>
    <property type="match status" value="1"/>
</dbReference>
<comment type="caution">
    <text evidence="2">The sequence shown here is derived from an EMBL/GenBank/DDBJ whole genome shotgun (WGS) entry which is preliminary data.</text>
</comment>
<evidence type="ECO:0008006" key="4">
    <source>
        <dbReference type="Google" id="ProtNLM"/>
    </source>
</evidence>
<evidence type="ECO:0000313" key="2">
    <source>
        <dbReference type="EMBL" id="KAF0701919.1"/>
    </source>
</evidence>
<feature type="region of interest" description="Disordered" evidence="1">
    <location>
        <begin position="446"/>
        <end position="468"/>
    </location>
</feature>
<evidence type="ECO:0000256" key="1">
    <source>
        <dbReference type="SAM" id="MobiDB-lite"/>
    </source>
</evidence>
<dbReference type="GO" id="GO:0003676">
    <property type="term" value="F:nucleic acid binding"/>
    <property type="evidence" value="ECO:0007669"/>
    <property type="project" value="InterPro"/>
</dbReference>
<dbReference type="VEuPathDB" id="FungiDB:H257_06150"/>
<sequence length="468" mass="52939">MGDTSAACMEFVKMARARTLTREERLDMLRLFAFYTSQGETAPSKKVAEALGRNVAVVRGVWREYCDYGTVTAATPAANRTAHPTRLVHSTQNIELIQAFVRSCRATRMRTTAVDVLTYLNEMDVLSVDLTSKTATLAGVRAVQRFLKRRGYKRGKKPGSSSYHLSKSNVLARDEYVQLMHPLLTGTIRPSVVYMDESFIHHHYKRHHDSLYDPSDELDIQRKENHKGRRFCFIAGILDSPAMDCRVLTLDIFRGGKSQAKEPKDYHGMFNHDYFVKWFNSLLDELDALGVQGAYIVMDNAKYHKGRPQGTPSSRQCKRTLQEACVAYGIPFEEKEFKSALWQKLSEYIQQKVEPQINQMAALKGHRVVFTPPHHSDLQPIELVWAIVKGQVGRRYTDGTGLSEVKARLEEAFDDLKPSSIQGCIKASEVKLQKLYDHLVEIDAFESDEDSSAQSSSATDDSDCEHSS</sequence>
<organism evidence="2 3">
    <name type="scientific">Aphanomyces astaci</name>
    <name type="common">Crayfish plague agent</name>
    <dbReference type="NCBI Taxonomy" id="112090"/>
    <lineage>
        <taxon>Eukaryota</taxon>
        <taxon>Sar</taxon>
        <taxon>Stramenopiles</taxon>
        <taxon>Oomycota</taxon>
        <taxon>Saprolegniomycetes</taxon>
        <taxon>Saprolegniales</taxon>
        <taxon>Verrucalvaceae</taxon>
        <taxon>Aphanomyces</taxon>
    </lineage>
</organism>